<dbReference type="EMBL" id="QUAK01000229">
    <property type="protein sequence ID" value="RFU82902.1"/>
    <property type="molecule type" value="Genomic_DNA"/>
</dbReference>
<gene>
    <name evidence="1" type="ORF">DY218_30555</name>
</gene>
<dbReference type="OrthoDB" id="4307068at2"/>
<organism evidence="1 2">
    <name type="scientific">Streptomyces triticagri</name>
    <dbReference type="NCBI Taxonomy" id="2293568"/>
    <lineage>
        <taxon>Bacteria</taxon>
        <taxon>Bacillati</taxon>
        <taxon>Actinomycetota</taxon>
        <taxon>Actinomycetes</taxon>
        <taxon>Kitasatosporales</taxon>
        <taxon>Streptomycetaceae</taxon>
        <taxon>Streptomyces</taxon>
    </lineage>
</organism>
<proteinExistence type="predicted"/>
<reference evidence="1 2" key="1">
    <citation type="submission" date="2018-08" db="EMBL/GenBank/DDBJ databases">
        <title>Isolation, diversity and antifungal activity of Actinobacteria from wheat.</title>
        <authorList>
            <person name="Han C."/>
        </authorList>
    </citation>
    <scope>NUCLEOTIDE SEQUENCE [LARGE SCALE GENOMIC DNA]</scope>
    <source>
        <strain evidence="1 2">NEAU-YY421</strain>
    </source>
</reference>
<evidence type="ECO:0000313" key="2">
    <source>
        <dbReference type="Proteomes" id="UP000263094"/>
    </source>
</evidence>
<dbReference type="AlphaFoldDB" id="A0A372LW56"/>
<comment type="caution">
    <text evidence="1">The sequence shown here is derived from an EMBL/GenBank/DDBJ whole genome shotgun (WGS) entry which is preliminary data.</text>
</comment>
<sequence>MALTATALGVSAGCGTQAAVGNDSEALRDRARQVAQAWDDDSTATAAWRTGYYPMEEEVQLPQGGLHDKVDEHAYEKGNFALRGKLPSGTATSGRVTWAGDKSLTQPLIDAEKAYESLARNRAGERPQLTVTGAKLGTMRVATSRGPATVPAWLFTLDGYDAPLKASAVHPSKRAQTPIKRADDVPGLPVNRLIAEDGRSVTVIALHGACDNGPKVEVLETRGSVVLSATVKRAEHDGNCTKQAKMQQVTVELKRPLGSRILLDAITGRPILHKGPQGIASNES</sequence>
<accession>A0A372LW56</accession>
<evidence type="ECO:0000313" key="1">
    <source>
        <dbReference type="EMBL" id="RFU82902.1"/>
    </source>
</evidence>
<keyword evidence="2" id="KW-1185">Reference proteome</keyword>
<dbReference type="Proteomes" id="UP000263094">
    <property type="component" value="Unassembled WGS sequence"/>
</dbReference>
<protein>
    <submittedName>
        <fullName evidence="1">Uncharacterized protein</fullName>
    </submittedName>
</protein>
<name>A0A372LW56_9ACTN</name>